<dbReference type="AlphaFoldDB" id="A0A2L2BQQ3"/>
<dbReference type="InterPro" id="IPR029026">
    <property type="entry name" value="tRNA_m1G_MTases_N"/>
</dbReference>
<accession>A0A2L2BQQ3</accession>
<reference evidence="4 5" key="1">
    <citation type="submission" date="2018-02" db="EMBL/GenBank/DDBJ databases">
        <title>Complete genome of the streamlined marine actinobacterium Pontimonas salivibrio CL-TW6 adapted to coastal planktonic lifestype.</title>
        <authorList>
            <person name="Cho B.C."/>
            <person name="Hardies S.C."/>
            <person name="Jang G.I."/>
            <person name="Hwang C.Y."/>
        </authorList>
    </citation>
    <scope>NUCLEOTIDE SEQUENCE [LARGE SCALE GENOMIC DNA]</scope>
    <source>
        <strain evidence="4 5">CL-TW6</strain>
    </source>
</reference>
<dbReference type="RefSeq" id="WP_245867803.1">
    <property type="nucleotide sequence ID" value="NZ_CP026923.1"/>
</dbReference>
<gene>
    <name evidence="4" type="ORF">C3B54_111029</name>
</gene>
<dbReference type="PANTHER" id="PTHR43191">
    <property type="entry name" value="RRNA METHYLTRANSFERASE 3"/>
    <property type="match status" value="1"/>
</dbReference>
<keyword evidence="5" id="KW-1185">Reference proteome</keyword>
<feature type="domain" description="tRNA/rRNA methyltransferase SpoU type" evidence="3">
    <location>
        <begin position="124"/>
        <end position="265"/>
    </location>
</feature>
<evidence type="ECO:0000313" key="4">
    <source>
        <dbReference type="EMBL" id="AVG23996.1"/>
    </source>
</evidence>
<dbReference type="SUPFAM" id="SSF55315">
    <property type="entry name" value="L30e-like"/>
    <property type="match status" value="1"/>
</dbReference>
<keyword evidence="2 4" id="KW-0808">Transferase</keyword>
<protein>
    <submittedName>
        <fullName evidence="4">SpoU-like rRNA/tRNA methyltransferase</fullName>
    </submittedName>
</protein>
<dbReference type="GO" id="GO:0008173">
    <property type="term" value="F:RNA methyltransferase activity"/>
    <property type="evidence" value="ECO:0007669"/>
    <property type="project" value="InterPro"/>
</dbReference>
<evidence type="ECO:0000256" key="1">
    <source>
        <dbReference type="ARBA" id="ARBA00022603"/>
    </source>
</evidence>
<evidence type="ECO:0000259" key="3">
    <source>
        <dbReference type="Pfam" id="PF00588"/>
    </source>
</evidence>
<name>A0A2L2BQQ3_9MICO</name>
<organism evidence="4 5">
    <name type="scientific">Pontimonas salivibrio</name>
    <dbReference type="NCBI Taxonomy" id="1159327"/>
    <lineage>
        <taxon>Bacteria</taxon>
        <taxon>Bacillati</taxon>
        <taxon>Actinomycetota</taxon>
        <taxon>Actinomycetes</taxon>
        <taxon>Micrococcales</taxon>
        <taxon>Microbacteriaceae</taxon>
        <taxon>Pontimonas</taxon>
    </lineage>
</organism>
<proteinExistence type="predicted"/>
<dbReference type="SUPFAM" id="SSF75217">
    <property type="entry name" value="alpha/beta knot"/>
    <property type="match status" value="1"/>
</dbReference>
<dbReference type="InterPro" id="IPR051259">
    <property type="entry name" value="rRNA_Methyltransferase"/>
</dbReference>
<dbReference type="GO" id="GO:0006396">
    <property type="term" value="P:RNA processing"/>
    <property type="evidence" value="ECO:0007669"/>
    <property type="project" value="InterPro"/>
</dbReference>
<dbReference type="InterPro" id="IPR029028">
    <property type="entry name" value="Alpha/beta_knot_MTases"/>
</dbReference>
<dbReference type="GO" id="GO:0032259">
    <property type="term" value="P:methylation"/>
    <property type="evidence" value="ECO:0007669"/>
    <property type="project" value="UniProtKB-KW"/>
</dbReference>
<dbReference type="InterPro" id="IPR001537">
    <property type="entry name" value="SpoU_MeTrfase"/>
</dbReference>
<dbReference type="EMBL" id="CP026923">
    <property type="protein sequence ID" value="AVG23996.1"/>
    <property type="molecule type" value="Genomic_DNA"/>
</dbReference>
<dbReference type="GO" id="GO:0003723">
    <property type="term" value="F:RNA binding"/>
    <property type="evidence" value="ECO:0007669"/>
    <property type="project" value="InterPro"/>
</dbReference>
<dbReference type="InterPro" id="IPR029064">
    <property type="entry name" value="Ribosomal_eL30-like_sf"/>
</dbReference>
<evidence type="ECO:0000313" key="5">
    <source>
        <dbReference type="Proteomes" id="UP000243077"/>
    </source>
</evidence>
<dbReference type="KEGG" id="psai:C3B54_111029"/>
<dbReference type="CDD" id="cd18095">
    <property type="entry name" value="SpoU-like_rRNA-MTase"/>
    <property type="match status" value="1"/>
</dbReference>
<dbReference type="Proteomes" id="UP000243077">
    <property type="component" value="Chromosome"/>
</dbReference>
<evidence type="ECO:0000256" key="2">
    <source>
        <dbReference type="ARBA" id="ARBA00022679"/>
    </source>
</evidence>
<sequence length="274" mass="29400">MLLVDAPEADPQLVADYRDLTDSALRRLQEPRRGLYIAESLTILGRALDAGHQPRSVLTSDKWLPQLTALLQQHGAPEDLPVLRASDEWLESLTGFHVHRGTLASMNRPATPTPDELLATAQRIVILEDIVDHTNVGALFRSVAAMGADAVIVSERCADPLYRRSVRVSMGTVLQVPWTRADWGDIIGACRDGGFDVVGLGLGEDAVDFDEYAPKAPKKVALVLGSEGPGLSPEALADCDVVARIPMSHGVDSLNVAAAGAVALHALRRTTTRP</sequence>
<dbReference type="Pfam" id="PF00588">
    <property type="entry name" value="SpoU_methylase"/>
    <property type="match status" value="1"/>
</dbReference>
<dbReference type="Gene3D" id="3.30.1330.30">
    <property type="match status" value="1"/>
</dbReference>
<dbReference type="Gene3D" id="3.40.1280.10">
    <property type="match status" value="1"/>
</dbReference>
<dbReference type="PANTHER" id="PTHR43191:SF12">
    <property type="entry name" value="RRNA METHYLASE"/>
    <property type="match status" value="1"/>
</dbReference>
<keyword evidence="1 4" id="KW-0489">Methyltransferase</keyword>